<dbReference type="Gene3D" id="1.10.8.60">
    <property type="match status" value="1"/>
</dbReference>
<evidence type="ECO:0000313" key="4">
    <source>
        <dbReference type="Proteomes" id="UP001595596"/>
    </source>
</evidence>
<dbReference type="InterPro" id="IPR000642">
    <property type="entry name" value="Peptidase_M41"/>
</dbReference>
<gene>
    <name evidence="3" type="ORF">ACFOMP_00765</name>
</gene>
<organism evidence="3 4">
    <name type="scientific">Paracoccus simplex</name>
    <dbReference type="NCBI Taxonomy" id="2086346"/>
    <lineage>
        <taxon>Bacteria</taxon>
        <taxon>Pseudomonadati</taxon>
        <taxon>Pseudomonadota</taxon>
        <taxon>Alphaproteobacteria</taxon>
        <taxon>Rhodobacterales</taxon>
        <taxon>Paracoccaceae</taxon>
        <taxon>Paracoccus</taxon>
    </lineage>
</organism>
<dbReference type="InterPro" id="IPR003959">
    <property type="entry name" value="ATPase_AAA_core"/>
</dbReference>
<evidence type="ECO:0000313" key="3">
    <source>
        <dbReference type="EMBL" id="MFC3567986.1"/>
    </source>
</evidence>
<sequence length="676" mass="73114">MTQTIATSPRDPNPESGTHNHPVWGPLARHAIRRLQDDLAQRLMPSWDPALDPEDMDLPELLEAAMSPPGSAALDALNTSPCAQNISPEECEAIAEVGGDPTATASNGSPQPRILLPASKLIPLLRLAASIGSLEDRDAMLVPGAITVIEGIPGNLIDAIKKLLPHALPQSWSLAMSMGRLPREKPYLLVLGPELMNGKISDHAERGFAAELASAIDMRVPILILLPDVATAPEVLHHPPVQRRAFAPLSAEILITALRATHSATGRIDEAAVRVALPDDTLLSDLDALSLSLAMRAPTAKAVAERIAALTVKAPRAAADGPWLEDIHGDTPALRAARQIVRDLRIWKQGEVAWQDLTRTLLLYGPPGTGKSWIARAMGNSAGFAVVTGTFGEWQAAGHLGDMLREMRRTFREARAKAPTVLIIDEIDAVGSRDDHDQHNRSYRTQVINAFLAEMDAIAREEGVIGTCNHPQFIDPVVLRAGRFDMKIALPLPDIEGLFSVFRHCLPDWREGDLRDLAVRAVGCSAADVDAAIRQTRAMARGQKRDMTLSDLQRVFRVTHDPAIDRRVALHECGHAIVCAALDLGPVRRVYLDRDGGGGTVFDTTAKHGLLCDMQDRLVQLLAGRAAERLVLGDVSAGAGEDPNPIWQWPPPSPRESRCDTGWEATARSGPPIPRP</sequence>
<dbReference type="InterPro" id="IPR037219">
    <property type="entry name" value="Peptidase_M41-like"/>
</dbReference>
<dbReference type="SUPFAM" id="SSF52540">
    <property type="entry name" value="P-loop containing nucleoside triphosphate hydrolases"/>
    <property type="match status" value="1"/>
</dbReference>
<keyword evidence="4" id="KW-1185">Reference proteome</keyword>
<feature type="region of interest" description="Disordered" evidence="1">
    <location>
        <begin position="1"/>
        <end position="24"/>
    </location>
</feature>
<accession>A0ABV7RVG4</accession>
<dbReference type="InterPro" id="IPR003593">
    <property type="entry name" value="AAA+_ATPase"/>
</dbReference>
<evidence type="ECO:0000259" key="2">
    <source>
        <dbReference type="SMART" id="SM00382"/>
    </source>
</evidence>
<evidence type="ECO:0000256" key="1">
    <source>
        <dbReference type="SAM" id="MobiDB-lite"/>
    </source>
</evidence>
<protein>
    <submittedName>
        <fullName evidence="3">AAA family ATPase</fullName>
    </submittedName>
</protein>
<comment type="caution">
    <text evidence="3">The sequence shown here is derived from an EMBL/GenBank/DDBJ whole genome shotgun (WGS) entry which is preliminary data.</text>
</comment>
<feature type="domain" description="AAA+ ATPase" evidence="2">
    <location>
        <begin position="357"/>
        <end position="494"/>
    </location>
</feature>
<name>A0ABV7RVG4_9RHOB</name>
<dbReference type="RefSeq" id="WP_379027512.1">
    <property type="nucleotide sequence ID" value="NZ_JBHRXE010000002.1"/>
</dbReference>
<dbReference type="Proteomes" id="UP001595596">
    <property type="component" value="Unassembled WGS sequence"/>
</dbReference>
<reference evidence="4" key="1">
    <citation type="journal article" date="2019" name="Int. J. Syst. Evol. Microbiol.">
        <title>The Global Catalogue of Microorganisms (GCM) 10K type strain sequencing project: providing services to taxonomists for standard genome sequencing and annotation.</title>
        <authorList>
            <consortium name="The Broad Institute Genomics Platform"/>
            <consortium name="The Broad Institute Genome Sequencing Center for Infectious Disease"/>
            <person name="Wu L."/>
            <person name="Ma J."/>
        </authorList>
    </citation>
    <scope>NUCLEOTIDE SEQUENCE [LARGE SCALE GENOMIC DNA]</scope>
    <source>
        <strain evidence="4">VKM B-3226</strain>
    </source>
</reference>
<dbReference type="Gene3D" id="1.20.58.760">
    <property type="entry name" value="Peptidase M41"/>
    <property type="match status" value="1"/>
</dbReference>
<feature type="region of interest" description="Disordered" evidence="1">
    <location>
        <begin position="640"/>
        <end position="676"/>
    </location>
</feature>
<proteinExistence type="predicted"/>
<dbReference type="EMBL" id="JBHRXE010000002">
    <property type="protein sequence ID" value="MFC3567986.1"/>
    <property type="molecule type" value="Genomic_DNA"/>
</dbReference>
<dbReference type="Gene3D" id="3.40.50.300">
    <property type="entry name" value="P-loop containing nucleotide triphosphate hydrolases"/>
    <property type="match status" value="1"/>
</dbReference>
<dbReference type="InterPro" id="IPR027417">
    <property type="entry name" value="P-loop_NTPase"/>
</dbReference>
<dbReference type="CDD" id="cd19481">
    <property type="entry name" value="RecA-like_protease"/>
    <property type="match status" value="1"/>
</dbReference>
<dbReference type="PANTHER" id="PTHR23076">
    <property type="entry name" value="METALLOPROTEASE M41 FTSH"/>
    <property type="match status" value="1"/>
</dbReference>
<dbReference type="SMART" id="SM00382">
    <property type="entry name" value="AAA"/>
    <property type="match status" value="1"/>
</dbReference>
<dbReference type="Pfam" id="PF00004">
    <property type="entry name" value="AAA"/>
    <property type="match status" value="1"/>
</dbReference>
<dbReference type="PANTHER" id="PTHR23076:SF97">
    <property type="entry name" value="ATP-DEPENDENT ZINC METALLOPROTEASE YME1L1"/>
    <property type="match status" value="1"/>
</dbReference>
<dbReference type="SUPFAM" id="SSF140990">
    <property type="entry name" value="FtsH protease domain-like"/>
    <property type="match status" value="1"/>
</dbReference>
<dbReference type="Pfam" id="PF01434">
    <property type="entry name" value="Peptidase_M41"/>
    <property type="match status" value="1"/>
</dbReference>